<dbReference type="AlphaFoldDB" id="A0A7G2FB57"/>
<evidence type="ECO:0000256" key="1">
    <source>
        <dbReference type="SAM" id="MobiDB-lite"/>
    </source>
</evidence>
<organism evidence="2 3">
    <name type="scientific">Arabidopsis thaliana</name>
    <name type="common">Mouse-ear cress</name>
    <dbReference type="NCBI Taxonomy" id="3702"/>
    <lineage>
        <taxon>Eukaryota</taxon>
        <taxon>Viridiplantae</taxon>
        <taxon>Streptophyta</taxon>
        <taxon>Embryophyta</taxon>
        <taxon>Tracheophyta</taxon>
        <taxon>Spermatophyta</taxon>
        <taxon>Magnoliopsida</taxon>
        <taxon>eudicotyledons</taxon>
        <taxon>Gunneridae</taxon>
        <taxon>Pentapetalae</taxon>
        <taxon>rosids</taxon>
        <taxon>malvids</taxon>
        <taxon>Brassicales</taxon>
        <taxon>Brassicaceae</taxon>
        <taxon>Camelineae</taxon>
        <taxon>Arabidopsis</taxon>
    </lineage>
</organism>
<proteinExistence type="predicted"/>
<protein>
    <submittedName>
        <fullName evidence="2">(thale cress) hypothetical protein</fullName>
    </submittedName>
</protein>
<gene>
    <name evidence="2" type="ORF">AT9943_LOCUS20444</name>
</gene>
<evidence type="ECO:0000313" key="3">
    <source>
        <dbReference type="Proteomes" id="UP000516314"/>
    </source>
</evidence>
<reference evidence="2 3" key="1">
    <citation type="submission" date="2020-09" db="EMBL/GenBank/DDBJ databases">
        <authorList>
            <person name="Ashkenazy H."/>
        </authorList>
    </citation>
    <scope>NUCLEOTIDE SEQUENCE [LARGE SCALE GENOMIC DNA]</scope>
    <source>
        <strain evidence="3">cv. Cdm-0</strain>
    </source>
</reference>
<name>A0A7G2FB57_ARATH</name>
<dbReference type="Proteomes" id="UP000516314">
    <property type="component" value="Chromosome 5"/>
</dbReference>
<evidence type="ECO:0000313" key="2">
    <source>
        <dbReference type="EMBL" id="CAD5333068.1"/>
    </source>
</evidence>
<sequence>MDRPKQDTRKRKKTAKDVEPEYLGTIEPPVETMETDQQDKPMESNDGGEPAIPQSSANIVDSQEHLVEEEDEPEGETQTSQAADLRHTEPEIGENSAPVVNDEMTADDSVPKTPDGSVSLHQQSTSTPPAPVKKTKVNSQSSSQTHTQKSQLK</sequence>
<feature type="compositionally biased region" description="Low complexity" evidence="1">
    <location>
        <begin position="139"/>
        <end position="153"/>
    </location>
</feature>
<feature type="region of interest" description="Disordered" evidence="1">
    <location>
        <begin position="1"/>
        <end position="153"/>
    </location>
</feature>
<dbReference type="EMBL" id="LR881470">
    <property type="protein sequence ID" value="CAD5333068.1"/>
    <property type="molecule type" value="Genomic_DNA"/>
</dbReference>
<accession>A0A7G2FB57</accession>